<proteinExistence type="predicted"/>
<organism evidence="1">
    <name type="scientific">marine sediment metagenome</name>
    <dbReference type="NCBI Taxonomy" id="412755"/>
    <lineage>
        <taxon>unclassified sequences</taxon>
        <taxon>metagenomes</taxon>
        <taxon>ecological metagenomes</taxon>
    </lineage>
</organism>
<dbReference type="AlphaFoldDB" id="A0A0F8ZWP6"/>
<sequence>MAEYSGFLSERLPGRLVGSVTELPLQRDRAGIVIIQVEVGLYNLDLYEILWELWAARNRGYI</sequence>
<comment type="caution">
    <text evidence="1">The sequence shown here is derived from an EMBL/GenBank/DDBJ whole genome shotgun (WGS) entry which is preliminary data.</text>
</comment>
<protein>
    <submittedName>
        <fullName evidence="1">Uncharacterized protein</fullName>
    </submittedName>
</protein>
<evidence type="ECO:0000313" key="1">
    <source>
        <dbReference type="EMBL" id="KKK98282.1"/>
    </source>
</evidence>
<accession>A0A0F8ZWP6</accession>
<reference evidence="1" key="1">
    <citation type="journal article" date="2015" name="Nature">
        <title>Complex archaea that bridge the gap between prokaryotes and eukaryotes.</title>
        <authorList>
            <person name="Spang A."/>
            <person name="Saw J.H."/>
            <person name="Jorgensen S.L."/>
            <person name="Zaremba-Niedzwiedzka K."/>
            <person name="Martijn J."/>
            <person name="Lind A.E."/>
            <person name="van Eijk R."/>
            <person name="Schleper C."/>
            <person name="Guy L."/>
            <person name="Ettema T.J."/>
        </authorList>
    </citation>
    <scope>NUCLEOTIDE SEQUENCE</scope>
</reference>
<name>A0A0F8ZWP6_9ZZZZ</name>
<dbReference type="EMBL" id="LAZR01045687">
    <property type="protein sequence ID" value="KKK98282.1"/>
    <property type="molecule type" value="Genomic_DNA"/>
</dbReference>
<feature type="non-terminal residue" evidence="1">
    <location>
        <position position="62"/>
    </location>
</feature>
<gene>
    <name evidence="1" type="ORF">LCGC14_2644330</name>
</gene>